<keyword evidence="4" id="KW-1185">Reference proteome</keyword>
<dbReference type="Gene3D" id="2.40.160.160">
    <property type="entry name" value="Inverse autotransporter, beta-domain"/>
    <property type="match status" value="1"/>
</dbReference>
<sequence precursor="true">MSSCFNGDWQGRQLGMVAALLAVLACGSASAQRPAENLPFESSASGRVYNGTTPLRLWHQTRGYGMEASQTAFGGRLAVDLADAIGFMDGQFRVSNESQFGMDVGGGFRWMAPSLLTGDTRVFGITGWYDGQETNLNNYFNQLGVSFESLGEQIDFRFNANIPLENEKSGDVVIDTGTVSYFQNFLTVGTLIPTDVALRIVDFEVAPRIFDLNAWVYAGGYQMDGNDVSDMGAKGGVRGYVTNDLAVDVGVQNDDVFGTNTVFQIIWTPGRTGAGPTSWVHTLADRMREQVYRNSYVATTQVNRTGGDNLTDVDGDDIRVVHVDFSKTAPGDGTFENPYTSLDSVNNTGSQQGDIILVHAQNGANFYNSQAVTLKDEQRLLGEGGGVDHEVVTQQMGTVILPETFAGALNASRPTLQNAPGAAVTLAGITDESENFAGMEVSNFEITGGTNAVVSGSNGVATVNINNLHVTGTTGDAIALAAMTQTLANNTTRSRFAVTIDEIEFDNVGQDDIQLTSTTSETTLSHSTAISNIESDNGSGVGINLVQQQRAATINNFDWDGGTTGLGALLIDRAGTQGSVTLSNSDSGDDNVLQRGLANQAYGIKIDNSAATHTVTGTQILNTGGDSVVVNDGAANMNFTGKIVRDVPNVNSVLTVTGGHTGALTFTELTADDGVIVANSGSGLQFNDADGVYTFNDLVDFAGTSAAVNVIGDSTAVLTFQNMEVTDTTGTAFTFNGGDANMTLTGRIVQSTAQTVLNVTNGHTGTLVFNEITANQGVIEATNGTGLQFDNADGAYTFNDKVTLTGTTPVINVNSSADTATFNFADVDINYSGTGTAVTIANSDLQAFTISGDIDVTGAGTGRPVSISNNTGGSITFNTTIDSSQNGILVTGNTDTTVLFAGQVTLNTTTNTGVSLSNNTNGGVRFNNIDVTTSSGSGFVATSTDNLVVAGTGNSITVTAGGAGTAVGLNLNDVGVGSTGVAFATINTTGGQNGVLLNNVTGGAVTIGSAGVAGTGGTIANSAGAGVSITDAANVTLNGLIVDNAGANGIDLAQTTTTASSVTINNTNVTDTTGIGVDVTNMSNVAMNTMTIANSTGDGFNIDHTNGVQSVVRATTVDVNNAGGTGIDFNRSATALSRLTLTDVDVDNAADEGIAMDVAGSSTVDITIRQDSSVTNIAGNSAVVLNTTGGSKTVNVLIDESSFDNDSTSPTVAINGNALGSLNTTVTSNNFNNADAASGRAYSQSVSAGTGRLSFNGNTATNASATDEVLLTQTGGTFLVVDLPTIETRNNNAQVQQVGTITNDPGGTVPTPTP</sequence>
<protein>
    <recommendedName>
        <fullName evidence="2">Right handed beta helix domain-containing protein</fullName>
    </recommendedName>
</protein>
<name>A0A517TTZ5_9BACT</name>
<dbReference type="SMART" id="SM00710">
    <property type="entry name" value="PbH1"/>
    <property type="match status" value="10"/>
</dbReference>
<organism evidence="3 4">
    <name type="scientific">Lacipirellula limnantheis</name>
    <dbReference type="NCBI Taxonomy" id="2528024"/>
    <lineage>
        <taxon>Bacteria</taxon>
        <taxon>Pseudomonadati</taxon>
        <taxon>Planctomycetota</taxon>
        <taxon>Planctomycetia</taxon>
        <taxon>Pirellulales</taxon>
        <taxon>Lacipirellulaceae</taxon>
        <taxon>Lacipirellula</taxon>
    </lineage>
</organism>
<dbReference type="InterPro" id="IPR006626">
    <property type="entry name" value="PbH1"/>
</dbReference>
<feature type="domain" description="Right handed beta helix" evidence="2">
    <location>
        <begin position="1011"/>
        <end position="1162"/>
    </location>
</feature>
<proteinExistence type="predicted"/>
<dbReference type="RefSeq" id="WP_145431415.1">
    <property type="nucleotide sequence ID" value="NZ_CP036339.1"/>
</dbReference>
<dbReference type="Pfam" id="PF13229">
    <property type="entry name" value="Beta_helix"/>
    <property type="match status" value="1"/>
</dbReference>
<reference evidence="3 4" key="1">
    <citation type="submission" date="2019-02" db="EMBL/GenBank/DDBJ databases">
        <title>Deep-cultivation of Planctomycetes and their phenomic and genomic characterization uncovers novel biology.</title>
        <authorList>
            <person name="Wiegand S."/>
            <person name="Jogler M."/>
            <person name="Boedeker C."/>
            <person name="Pinto D."/>
            <person name="Vollmers J."/>
            <person name="Rivas-Marin E."/>
            <person name="Kohn T."/>
            <person name="Peeters S.H."/>
            <person name="Heuer A."/>
            <person name="Rast P."/>
            <person name="Oberbeckmann S."/>
            <person name="Bunk B."/>
            <person name="Jeske O."/>
            <person name="Meyerdierks A."/>
            <person name="Storesund J.E."/>
            <person name="Kallscheuer N."/>
            <person name="Luecker S."/>
            <person name="Lage O.M."/>
            <person name="Pohl T."/>
            <person name="Merkel B.J."/>
            <person name="Hornburger P."/>
            <person name="Mueller R.-W."/>
            <person name="Bruemmer F."/>
            <person name="Labrenz M."/>
            <person name="Spormann A.M."/>
            <person name="Op den Camp H."/>
            <person name="Overmann J."/>
            <person name="Amann R."/>
            <person name="Jetten M.S.M."/>
            <person name="Mascher T."/>
            <person name="Medema M.H."/>
            <person name="Devos D.P."/>
            <person name="Kaster A.-K."/>
            <person name="Ovreas L."/>
            <person name="Rohde M."/>
            <person name="Galperin M.Y."/>
            <person name="Jogler C."/>
        </authorList>
    </citation>
    <scope>NUCLEOTIDE SEQUENCE [LARGE SCALE GENOMIC DNA]</scope>
    <source>
        <strain evidence="3 4">I41</strain>
    </source>
</reference>
<dbReference type="Proteomes" id="UP000317909">
    <property type="component" value="Chromosome"/>
</dbReference>
<keyword evidence="1" id="KW-0732">Signal</keyword>
<dbReference type="InterPro" id="IPR011050">
    <property type="entry name" value="Pectin_lyase_fold/virulence"/>
</dbReference>
<gene>
    <name evidence="3" type="ORF">I41_10000</name>
</gene>
<dbReference type="EMBL" id="CP036339">
    <property type="protein sequence ID" value="QDT71839.1"/>
    <property type="molecule type" value="Genomic_DNA"/>
</dbReference>
<dbReference type="InterPro" id="IPR038177">
    <property type="entry name" value="IAT_beta_sf"/>
</dbReference>
<accession>A0A517TTZ5</accession>
<dbReference type="KEGG" id="llh:I41_10000"/>
<evidence type="ECO:0000259" key="2">
    <source>
        <dbReference type="Pfam" id="PF13229"/>
    </source>
</evidence>
<evidence type="ECO:0000313" key="3">
    <source>
        <dbReference type="EMBL" id="QDT71839.1"/>
    </source>
</evidence>
<evidence type="ECO:0000313" key="4">
    <source>
        <dbReference type="Proteomes" id="UP000317909"/>
    </source>
</evidence>
<dbReference type="SUPFAM" id="SSF51126">
    <property type="entry name" value="Pectin lyase-like"/>
    <property type="match status" value="1"/>
</dbReference>
<evidence type="ECO:0000256" key="1">
    <source>
        <dbReference type="SAM" id="SignalP"/>
    </source>
</evidence>
<dbReference type="OrthoDB" id="245699at2"/>
<feature type="signal peptide" evidence="1">
    <location>
        <begin position="1"/>
        <end position="31"/>
    </location>
</feature>
<dbReference type="InterPro" id="IPR039448">
    <property type="entry name" value="Beta_helix"/>
</dbReference>
<feature type="chain" id="PRO_5022105858" description="Right handed beta helix domain-containing protein" evidence="1">
    <location>
        <begin position="32"/>
        <end position="1314"/>
    </location>
</feature>